<sequence length="115" mass="12668">MVSISGSKFRDPIICDVAYKDPIKVKSVHFIGEKDWLKVPSEELASAFDEPLIIRHPQGHTVPRLDDVSVKQLSEWSSHVLEDLKSADVPEALDSGKPSDKEAAGAEFTENLVKA</sequence>
<dbReference type="InterPro" id="IPR005645">
    <property type="entry name" value="FSH-like_dom"/>
</dbReference>
<dbReference type="EMBL" id="CM007650">
    <property type="protein sequence ID" value="ONM60987.1"/>
    <property type="molecule type" value="Genomic_DNA"/>
</dbReference>
<reference evidence="3" key="1">
    <citation type="submission" date="2015-12" db="EMBL/GenBank/DDBJ databases">
        <title>Update maize B73 reference genome by single molecule sequencing technologies.</title>
        <authorList>
            <consortium name="Maize Genome Sequencing Project"/>
            <person name="Ware D."/>
        </authorList>
    </citation>
    <scope>NUCLEOTIDE SEQUENCE [LARGE SCALE GENOMIC DNA]</scope>
    <source>
        <tissue evidence="3">Seedling</tissue>
    </source>
</reference>
<name>A0A1D6INZ9_MAIZE</name>
<dbReference type="Gene3D" id="3.40.50.1820">
    <property type="entry name" value="alpha/beta hydrolase"/>
    <property type="match status" value="1"/>
</dbReference>
<dbReference type="Pfam" id="PF03959">
    <property type="entry name" value="FSH1"/>
    <property type="match status" value="1"/>
</dbReference>
<accession>A0A1D6INZ9</accession>
<dbReference type="InterPro" id="IPR029058">
    <property type="entry name" value="AB_hydrolase_fold"/>
</dbReference>
<gene>
    <name evidence="3" type="ORF">ZEAMMB73_Zm00001d022546</name>
</gene>
<protein>
    <recommendedName>
        <fullName evidence="2">Serine hydrolase domain-containing protein</fullName>
    </recommendedName>
</protein>
<evidence type="ECO:0000259" key="2">
    <source>
        <dbReference type="Pfam" id="PF03959"/>
    </source>
</evidence>
<feature type="region of interest" description="Disordered" evidence="1">
    <location>
        <begin position="87"/>
        <end position="115"/>
    </location>
</feature>
<dbReference type="PANTHER" id="PTHR22778">
    <property type="entry name" value="OVARIAN CANCER GENE-2 PROTEIN-RELATED"/>
    <property type="match status" value="1"/>
</dbReference>
<organism evidence="3">
    <name type="scientific">Zea mays</name>
    <name type="common">Maize</name>
    <dbReference type="NCBI Taxonomy" id="4577"/>
    <lineage>
        <taxon>Eukaryota</taxon>
        <taxon>Viridiplantae</taxon>
        <taxon>Streptophyta</taxon>
        <taxon>Embryophyta</taxon>
        <taxon>Tracheophyta</taxon>
        <taxon>Spermatophyta</taxon>
        <taxon>Magnoliopsida</taxon>
        <taxon>Liliopsida</taxon>
        <taxon>Poales</taxon>
        <taxon>Poaceae</taxon>
        <taxon>PACMAD clade</taxon>
        <taxon>Panicoideae</taxon>
        <taxon>Andropogonodae</taxon>
        <taxon>Andropogoneae</taxon>
        <taxon>Tripsacinae</taxon>
        <taxon>Zea</taxon>
    </lineage>
</organism>
<proteinExistence type="predicted"/>
<dbReference type="ExpressionAtlas" id="A0A1D6INZ9">
    <property type="expression patterns" value="baseline and differential"/>
</dbReference>
<feature type="domain" description="Serine hydrolase" evidence="2">
    <location>
        <begin position="1"/>
        <end position="68"/>
    </location>
</feature>
<evidence type="ECO:0000256" key="1">
    <source>
        <dbReference type="SAM" id="MobiDB-lite"/>
    </source>
</evidence>
<dbReference type="PANTHER" id="PTHR22778:SF55">
    <property type="entry name" value="ESTERASE C25G4.2-LIKE"/>
    <property type="match status" value="1"/>
</dbReference>
<evidence type="ECO:0000313" key="3">
    <source>
        <dbReference type="EMBL" id="ONM60987.1"/>
    </source>
</evidence>
<dbReference type="AlphaFoldDB" id="A0A1D6INZ9"/>